<keyword evidence="10" id="KW-0028">Amino-acid biosynthesis</keyword>
<dbReference type="EC" id="3.5.4.19" evidence="8"/>
<evidence type="ECO:0000256" key="5">
    <source>
        <dbReference type="ARBA" id="ARBA00007731"/>
    </source>
</evidence>
<organism evidence="14 15">
    <name type="scientific">Candidatus Taylorbacteria bacterium RIFCSPHIGHO2_01_FULL_51_15</name>
    <dbReference type="NCBI Taxonomy" id="1802304"/>
    <lineage>
        <taxon>Bacteria</taxon>
        <taxon>Candidatus Tayloriibacteriota</taxon>
    </lineage>
</organism>
<evidence type="ECO:0000256" key="1">
    <source>
        <dbReference type="ARBA" id="ARBA00000024"/>
    </source>
</evidence>
<name>A0A1G2M933_9BACT</name>
<comment type="similarity">
    <text evidence="5">In the C-terminal section; belongs to the PRA-PH family.</text>
</comment>
<dbReference type="EC" id="3.6.1.31" evidence="7"/>
<dbReference type="GO" id="GO:0004635">
    <property type="term" value="F:phosphoribosyl-AMP cyclohydrolase activity"/>
    <property type="evidence" value="ECO:0007669"/>
    <property type="project" value="UniProtKB-EC"/>
</dbReference>
<dbReference type="InterPro" id="IPR038019">
    <property type="entry name" value="PRib_AMP_CycHydrolase_sf"/>
</dbReference>
<evidence type="ECO:0000256" key="7">
    <source>
        <dbReference type="ARBA" id="ARBA00012414"/>
    </source>
</evidence>
<evidence type="ECO:0000256" key="8">
    <source>
        <dbReference type="ARBA" id="ARBA00012721"/>
    </source>
</evidence>
<reference evidence="14 15" key="1">
    <citation type="journal article" date="2016" name="Nat. Commun.">
        <title>Thousands of microbial genomes shed light on interconnected biogeochemical processes in an aquifer system.</title>
        <authorList>
            <person name="Anantharaman K."/>
            <person name="Brown C.T."/>
            <person name="Hug L.A."/>
            <person name="Sharon I."/>
            <person name="Castelle C.J."/>
            <person name="Probst A.J."/>
            <person name="Thomas B.C."/>
            <person name="Singh A."/>
            <person name="Wilkins M.J."/>
            <person name="Karaoz U."/>
            <person name="Brodie E.L."/>
            <person name="Williams K.H."/>
            <person name="Hubbard S.S."/>
            <person name="Banfield J.F."/>
        </authorList>
    </citation>
    <scope>NUCLEOTIDE SEQUENCE [LARGE SCALE GENOMIC DNA]</scope>
</reference>
<keyword evidence="11" id="KW-0378">Hydrolase</keyword>
<evidence type="ECO:0000256" key="4">
    <source>
        <dbReference type="ARBA" id="ARBA00005204"/>
    </source>
</evidence>
<comment type="similarity">
    <text evidence="6">In the N-terminal section; belongs to the PRA-CH family.</text>
</comment>
<dbReference type="AlphaFoldDB" id="A0A1G2M933"/>
<dbReference type="EMBL" id="MHRI01000030">
    <property type="protein sequence ID" value="OHA20407.1"/>
    <property type="molecule type" value="Genomic_DNA"/>
</dbReference>
<protein>
    <recommendedName>
        <fullName evidence="9">Histidine biosynthesis bifunctional protein HisIE</fullName>
        <ecNumber evidence="8">3.5.4.19</ecNumber>
        <ecNumber evidence="7">3.6.1.31</ecNumber>
    </recommendedName>
</protein>
<comment type="catalytic activity">
    <reaction evidence="2">
        <text>1-(5-phospho-beta-D-ribosyl)-ATP + H2O = 1-(5-phospho-beta-D-ribosyl)-5'-AMP + diphosphate + H(+)</text>
        <dbReference type="Rhea" id="RHEA:22828"/>
        <dbReference type="ChEBI" id="CHEBI:15377"/>
        <dbReference type="ChEBI" id="CHEBI:15378"/>
        <dbReference type="ChEBI" id="CHEBI:33019"/>
        <dbReference type="ChEBI" id="CHEBI:59457"/>
        <dbReference type="ChEBI" id="CHEBI:73183"/>
        <dbReference type="EC" id="3.6.1.31"/>
    </reaction>
</comment>
<dbReference type="Proteomes" id="UP000178121">
    <property type="component" value="Unassembled WGS sequence"/>
</dbReference>
<comment type="catalytic activity">
    <reaction evidence="1">
        <text>1-(5-phospho-beta-D-ribosyl)-5'-AMP + H2O = 1-(5-phospho-beta-D-ribosyl)-5-[(5-phospho-beta-D-ribosylamino)methylideneamino]imidazole-4-carboxamide</text>
        <dbReference type="Rhea" id="RHEA:20049"/>
        <dbReference type="ChEBI" id="CHEBI:15377"/>
        <dbReference type="ChEBI" id="CHEBI:58435"/>
        <dbReference type="ChEBI" id="CHEBI:59457"/>
        <dbReference type="EC" id="3.5.4.19"/>
    </reaction>
</comment>
<feature type="domain" description="Phosphoribosyl-AMP cyclohydrolase" evidence="13">
    <location>
        <begin position="56"/>
        <end position="129"/>
    </location>
</feature>
<evidence type="ECO:0000256" key="12">
    <source>
        <dbReference type="ARBA" id="ARBA00023102"/>
    </source>
</evidence>
<evidence type="ECO:0000256" key="2">
    <source>
        <dbReference type="ARBA" id="ARBA00001460"/>
    </source>
</evidence>
<dbReference type="PANTHER" id="PTHR42945">
    <property type="entry name" value="HISTIDINE BIOSYNTHESIS BIFUNCTIONAL PROTEIN"/>
    <property type="match status" value="1"/>
</dbReference>
<dbReference type="InterPro" id="IPR002496">
    <property type="entry name" value="PRib_AMP_CycHydrolase_dom"/>
</dbReference>
<accession>A0A1G2M933</accession>
<dbReference type="GO" id="GO:0000105">
    <property type="term" value="P:L-histidine biosynthetic process"/>
    <property type="evidence" value="ECO:0007669"/>
    <property type="project" value="UniProtKB-UniPathway"/>
</dbReference>
<comment type="pathway">
    <text evidence="4">Amino-acid biosynthesis; L-histidine biosynthesis; L-histidine from 5-phospho-alpha-D-ribose 1-diphosphate: step 2/9.</text>
</comment>
<comment type="caution">
    <text evidence="14">The sequence shown here is derived from an EMBL/GenBank/DDBJ whole genome shotgun (WGS) entry which is preliminary data.</text>
</comment>
<dbReference type="Pfam" id="PF01502">
    <property type="entry name" value="PRA-CH"/>
    <property type="match status" value="1"/>
</dbReference>
<gene>
    <name evidence="14" type="ORF">A2849_01360</name>
</gene>
<evidence type="ECO:0000256" key="3">
    <source>
        <dbReference type="ARBA" id="ARBA00005169"/>
    </source>
</evidence>
<dbReference type="NCBIfam" id="NF000768">
    <property type="entry name" value="PRK00051.1"/>
    <property type="match status" value="1"/>
</dbReference>
<keyword evidence="12" id="KW-0368">Histidine biosynthesis</keyword>
<dbReference type="SUPFAM" id="SSF141734">
    <property type="entry name" value="HisI-like"/>
    <property type="match status" value="1"/>
</dbReference>
<proteinExistence type="inferred from homology"/>
<dbReference type="GO" id="GO:0004636">
    <property type="term" value="F:phosphoribosyl-ATP diphosphatase activity"/>
    <property type="evidence" value="ECO:0007669"/>
    <property type="project" value="UniProtKB-EC"/>
</dbReference>
<evidence type="ECO:0000256" key="9">
    <source>
        <dbReference type="ARBA" id="ARBA00017720"/>
    </source>
</evidence>
<evidence type="ECO:0000313" key="15">
    <source>
        <dbReference type="Proteomes" id="UP000178121"/>
    </source>
</evidence>
<evidence type="ECO:0000256" key="10">
    <source>
        <dbReference type="ARBA" id="ARBA00022605"/>
    </source>
</evidence>
<dbReference type="FunFam" id="3.10.20.810:FF:000001">
    <property type="entry name" value="Histidine biosynthesis bifunctional protein HisIE"/>
    <property type="match status" value="1"/>
</dbReference>
<dbReference type="PANTHER" id="PTHR42945:SF1">
    <property type="entry name" value="HISTIDINE BIOSYNTHESIS BIFUNCTIONAL PROTEIN HIS7"/>
    <property type="match status" value="1"/>
</dbReference>
<evidence type="ECO:0000313" key="14">
    <source>
        <dbReference type="EMBL" id="OHA20407.1"/>
    </source>
</evidence>
<evidence type="ECO:0000259" key="13">
    <source>
        <dbReference type="Pfam" id="PF01502"/>
    </source>
</evidence>
<evidence type="ECO:0000256" key="11">
    <source>
        <dbReference type="ARBA" id="ARBA00022801"/>
    </source>
</evidence>
<sequence length="175" mass="19790">MLLQRFFLQNLDGYVDFRGGDLSMNIMKSVFRPDFKKGDGLVTVVVQDKDTKQVLMVAYTDEDGFGETLQTGEGVFWSRSRMGRWKKGETSGHTLKVYEVHIDCDNDALLYLVTPNGPTCHTTAKSCFYRHVVASIPLDPAPKEMPSDKDEMMVHSRIARGCEFHNAHVLLKQEG</sequence>
<evidence type="ECO:0000256" key="6">
    <source>
        <dbReference type="ARBA" id="ARBA00008299"/>
    </source>
</evidence>
<comment type="pathway">
    <text evidence="3">Amino-acid biosynthesis; L-histidine biosynthesis; L-histidine from 5-phospho-alpha-D-ribose 1-diphosphate: step 3/9.</text>
</comment>
<dbReference type="Gene3D" id="3.10.20.810">
    <property type="entry name" value="Phosphoribosyl-AMP cyclohydrolase"/>
    <property type="match status" value="1"/>
</dbReference>
<dbReference type="UniPathway" id="UPA00031">
    <property type="reaction ID" value="UER00008"/>
</dbReference>